<dbReference type="Pfam" id="PF01424">
    <property type="entry name" value="R3H"/>
    <property type="match status" value="1"/>
</dbReference>
<evidence type="ECO:0000256" key="5">
    <source>
        <dbReference type="ARBA" id="ARBA00023316"/>
    </source>
</evidence>
<dbReference type="Proteomes" id="UP000617951">
    <property type="component" value="Unassembled WGS sequence"/>
</dbReference>
<dbReference type="HAMAP" id="MF_00867">
    <property type="entry name" value="KhpB"/>
    <property type="match status" value="1"/>
</dbReference>
<evidence type="ECO:0000256" key="4">
    <source>
        <dbReference type="ARBA" id="ARBA00023186"/>
    </source>
</evidence>
<keyword evidence="4 6" id="KW-0143">Chaperone</keyword>
<dbReference type="GO" id="GO:0005737">
    <property type="term" value="C:cytoplasm"/>
    <property type="evidence" value="ECO:0007669"/>
    <property type="project" value="UniProtKB-SubCell"/>
</dbReference>
<dbReference type="GO" id="GO:0003723">
    <property type="term" value="F:RNA binding"/>
    <property type="evidence" value="ECO:0007669"/>
    <property type="project" value="UniProtKB-UniRule"/>
</dbReference>
<evidence type="ECO:0000313" key="8">
    <source>
        <dbReference type="EMBL" id="MBC8538431.1"/>
    </source>
</evidence>
<dbReference type="SMART" id="SM01245">
    <property type="entry name" value="Jag_N"/>
    <property type="match status" value="1"/>
</dbReference>
<comment type="caution">
    <text evidence="6">Lacks conserved residue(s) required for the propagation of feature annotation.</text>
</comment>
<comment type="subunit">
    <text evidence="6">Forms a complex with KhpA.</text>
</comment>
<comment type="function">
    <text evidence="6">A probable RNA chaperone. Forms a complex with KhpA which binds to cellular RNA and controls its expression. Plays a role in peptidoglycan (PG) homeostasis and cell length regulation.</text>
</comment>
<dbReference type="AlphaFoldDB" id="A0A926HX64"/>
<dbReference type="CDD" id="cd02414">
    <property type="entry name" value="KH-II_Jag"/>
    <property type="match status" value="1"/>
</dbReference>
<dbReference type="Gene3D" id="3.30.300.20">
    <property type="match status" value="1"/>
</dbReference>
<evidence type="ECO:0000313" key="9">
    <source>
        <dbReference type="Proteomes" id="UP000617951"/>
    </source>
</evidence>
<keyword evidence="3 6" id="KW-0133">Cell shape</keyword>
<proteinExistence type="inferred from homology"/>
<dbReference type="Pfam" id="PF13083">
    <property type="entry name" value="KH_KhpA-B"/>
    <property type="match status" value="1"/>
</dbReference>
<feature type="domain" description="R3H" evidence="7">
    <location>
        <begin position="143"/>
        <end position="209"/>
    </location>
</feature>
<dbReference type="CDD" id="cd02644">
    <property type="entry name" value="R3H_jag"/>
    <property type="match status" value="1"/>
</dbReference>
<dbReference type="Gene3D" id="3.30.30.80">
    <property type="entry name" value="probable RNA-binding protein from clostridium symbiosum atcc 14940"/>
    <property type="match status" value="1"/>
</dbReference>
<dbReference type="PANTHER" id="PTHR35800:SF1">
    <property type="entry name" value="RNA-BINDING PROTEIN KHPB"/>
    <property type="match status" value="1"/>
</dbReference>
<dbReference type="PROSITE" id="PS51061">
    <property type="entry name" value="R3H"/>
    <property type="match status" value="1"/>
</dbReference>
<dbReference type="GO" id="GO:0009252">
    <property type="term" value="P:peptidoglycan biosynthetic process"/>
    <property type="evidence" value="ECO:0007669"/>
    <property type="project" value="UniProtKB-UniRule"/>
</dbReference>
<dbReference type="PROSITE" id="PS50084">
    <property type="entry name" value="KH_TYPE_1"/>
    <property type="match status" value="1"/>
</dbReference>
<evidence type="ECO:0000256" key="2">
    <source>
        <dbReference type="ARBA" id="ARBA00022884"/>
    </source>
</evidence>
<gene>
    <name evidence="6" type="primary">khpB</name>
    <name evidence="6" type="synonym">eloR</name>
    <name evidence="8" type="ORF">H8693_05730</name>
</gene>
<dbReference type="SUPFAM" id="SSF82708">
    <property type="entry name" value="R3H domain"/>
    <property type="match status" value="1"/>
</dbReference>
<organism evidence="8 9">
    <name type="scientific">Guopingia tenuis</name>
    <dbReference type="NCBI Taxonomy" id="2763656"/>
    <lineage>
        <taxon>Bacteria</taxon>
        <taxon>Bacillati</taxon>
        <taxon>Bacillota</taxon>
        <taxon>Clostridia</taxon>
        <taxon>Christensenellales</taxon>
        <taxon>Christensenellaceae</taxon>
        <taxon>Guopingia</taxon>
    </lineage>
</organism>
<dbReference type="InterPro" id="IPR034079">
    <property type="entry name" value="R3H_KhpB"/>
</dbReference>
<keyword evidence="1 6" id="KW-0963">Cytoplasm</keyword>
<comment type="subcellular location">
    <subcellularLocation>
        <location evidence="6">Cytoplasm</location>
    </subcellularLocation>
</comment>
<dbReference type="GO" id="GO:0008360">
    <property type="term" value="P:regulation of cell shape"/>
    <property type="evidence" value="ECO:0007669"/>
    <property type="project" value="UniProtKB-KW"/>
</dbReference>
<dbReference type="InterPro" id="IPR036867">
    <property type="entry name" value="R3H_dom_sf"/>
</dbReference>
<dbReference type="NCBIfam" id="NF041568">
    <property type="entry name" value="Jag_EloR"/>
    <property type="match status" value="1"/>
</dbReference>
<dbReference type="PANTHER" id="PTHR35800">
    <property type="entry name" value="PROTEIN JAG"/>
    <property type="match status" value="1"/>
</dbReference>
<dbReference type="Pfam" id="PF14804">
    <property type="entry name" value="Jag_N"/>
    <property type="match status" value="1"/>
</dbReference>
<dbReference type="Gene3D" id="3.30.1370.50">
    <property type="entry name" value="R3H-like domain"/>
    <property type="match status" value="1"/>
</dbReference>
<dbReference type="EMBL" id="JACRSS010000002">
    <property type="protein sequence ID" value="MBC8538431.1"/>
    <property type="molecule type" value="Genomic_DNA"/>
</dbReference>
<comment type="domain">
    <text evidence="6">Has an N-terminal Jag-N domain and 2 RNA-binding domains (KH and R3H).</text>
</comment>
<name>A0A926HX64_9FIRM</name>
<dbReference type="InterPro" id="IPR038008">
    <property type="entry name" value="Jag_KH"/>
</dbReference>
<evidence type="ECO:0000256" key="3">
    <source>
        <dbReference type="ARBA" id="ARBA00022960"/>
    </source>
</evidence>
<evidence type="ECO:0000256" key="1">
    <source>
        <dbReference type="ARBA" id="ARBA00022490"/>
    </source>
</evidence>
<keyword evidence="2 6" id="KW-0694">RNA-binding</keyword>
<protein>
    <recommendedName>
        <fullName evidence="6">RNA-binding protein KhpB</fullName>
    </recommendedName>
    <alternativeName>
        <fullName evidence="6">RNA-binding protein EloR</fullName>
    </alternativeName>
</protein>
<evidence type="ECO:0000259" key="7">
    <source>
        <dbReference type="PROSITE" id="PS51061"/>
    </source>
</evidence>
<keyword evidence="5 6" id="KW-0961">Cell wall biogenesis/degradation</keyword>
<dbReference type="RefSeq" id="WP_178620611.1">
    <property type="nucleotide sequence ID" value="NZ_JACRSS010000002.1"/>
</dbReference>
<comment type="similarity">
    <text evidence="6">Belongs to the KhpB RNA-binding protein family.</text>
</comment>
<dbReference type="SMART" id="SM00393">
    <property type="entry name" value="R3H"/>
    <property type="match status" value="1"/>
</dbReference>
<dbReference type="InterPro" id="IPR038247">
    <property type="entry name" value="Jag_N_dom_sf"/>
</dbReference>
<keyword evidence="9" id="KW-1185">Reference proteome</keyword>
<dbReference type="GO" id="GO:0071555">
    <property type="term" value="P:cell wall organization"/>
    <property type="evidence" value="ECO:0007669"/>
    <property type="project" value="UniProtKB-KW"/>
</dbReference>
<dbReference type="InterPro" id="IPR039247">
    <property type="entry name" value="KhpB"/>
</dbReference>
<dbReference type="InterPro" id="IPR015946">
    <property type="entry name" value="KH_dom-like_a/b"/>
</dbReference>
<dbReference type="InterPro" id="IPR032782">
    <property type="entry name" value="KhpB_N"/>
</dbReference>
<evidence type="ECO:0000256" key="6">
    <source>
        <dbReference type="HAMAP-Rule" id="MF_00867"/>
    </source>
</evidence>
<accession>A0A926HX64</accession>
<comment type="caution">
    <text evidence="8">The sequence shown here is derived from an EMBL/GenBank/DDBJ whole genome shotgun (WGS) entry which is preliminary data.</text>
</comment>
<dbReference type="InterPro" id="IPR001374">
    <property type="entry name" value="R3H_dom"/>
</dbReference>
<reference evidence="8" key="1">
    <citation type="submission" date="2020-08" db="EMBL/GenBank/DDBJ databases">
        <title>Genome public.</title>
        <authorList>
            <person name="Liu C."/>
            <person name="Sun Q."/>
        </authorList>
    </citation>
    <scope>NUCLEOTIDE SEQUENCE</scope>
    <source>
        <strain evidence="8">NSJ-63</strain>
    </source>
</reference>
<sequence length="209" mass="23418">MSIHEARSIEVKGKTVDEAIFNGLDQLGLSIDQVNVEILHEGSKGIFGLGKSAQVRLTEKDSPAKDAENFLNTLFEKMHVGATANATEGEEAIKINIEGDSTGILIGRRGETLDALQYLTSLVVNRDREEYTRVSLDTENYRKKREETLIRLANRIAAKVAKTGRKVVMEPMNPYERRILHSALQGNPKVETVSEGEEPYRRVIVKKKR</sequence>